<reference evidence="1 2" key="1">
    <citation type="submission" date="2019-11" db="EMBL/GenBank/DDBJ databases">
        <title>Draft genome sequences of five Paenibacillus species of dairy origin.</title>
        <authorList>
            <person name="Olajide A.M."/>
            <person name="Chen S."/>
            <person name="Lapointe G."/>
        </authorList>
    </citation>
    <scope>NUCLEOTIDE SEQUENCE [LARGE SCALE GENOMIC DNA]</scope>
    <source>
        <strain evidence="1 2">2CS3</strain>
    </source>
</reference>
<name>A0A7X3CT15_9BACL</name>
<evidence type="ECO:0000313" key="2">
    <source>
        <dbReference type="Proteomes" id="UP000450917"/>
    </source>
</evidence>
<dbReference type="InterPro" id="IPR003737">
    <property type="entry name" value="GlcNAc_PI_deacetylase-related"/>
</dbReference>
<proteinExistence type="predicted"/>
<dbReference type="PANTHER" id="PTHR12993:SF11">
    <property type="entry name" value="N-ACETYLGLUCOSAMINYL-PHOSPHATIDYLINOSITOL DE-N-ACETYLASE"/>
    <property type="match status" value="1"/>
</dbReference>
<dbReference type="Proteomes" id="UP000450917">
    <property type="component" value="Unassembled WGS sequence"/>
</dbReference>
<dbReference type="Gene3D" id="3.40.50.10320">
    <property type="entry name" value="LmbE-like"/>
    <property type="match status" value="1"/>
</dbReference>
<keyword evidence="2" id="KW-1185">Reference proteome</keyword>
<organism evidence="1 2">
    <name type="scientific">Paenibacillus validus</name>
    <dbReference type="NCBI Taxonomy" id="44253"/>
    <lineage>
        <taxon>Bacteria</taxon>
        <taxon>Bacillati</taxon>
        <taxon>Bacillota</taxon>
        <taxon>Bacilli</taxon>
        <taxon>Bacillales</taxon>
        <taxon>Paenibacillaceae</taxon>
        <taxon>Paenibacillus</taxon>
    </lineage>
</organism>
<comment type="caution">
    <text evidence="1">The sequence shown here is derived from an EMBL/GenBank/DDBJ whole genome shotgun (WGS) entry which is preliminary data.</text>
</comment>
<dbReference type="GO" id="GO:0016811">
    <property type="term" value="F:hydrolase activity, acting on carbon-nitrogen (but not peptide) bonds, in linear amides"/>
    <property type="evidence" value="ECO:0007669"/>
    <property type="project" value="TreeGrafter"/>
</dbReference>
<accession>A0A7X3CT15</accession>
<dbReference type="PANTHER" id="PTHR12993">
    <property type="entry name" value="N-ACETYLGLUCOSAMINYL-PHOSPHATIDYLINOSITOL DE-N-ACETYLASE-RELATED"/>
    <property type="match status" value="1"/>
</dbReference>
<gene>
    <name evidence="1" type="ORF">GNP93_07980</name>
</gene>
<protein>
    <submittedName>
        <fullName evidence="1">PIG-L family deacetylase</fullName>
    </submittedName>
</protein>
<dbReference type="InterPro" id="IPR024078">
    <property type="entry name" value="LmbE-like_dom_sf"/>
</dbReference>
<dbReference type="AlphaFoldDB" id="A0A7X3CT15"/>
<dbReference type="Pfam" id="PF02585">
    <property type="entry name" value="PIG-L"/>
    <property type="match status" value="1"/>
</dbReference>
<dbReference type="EMBL" id="WNZX01000005">
    <property type="protein sequence ID" value="MUG70617.1"/>
    <property type="molecule type" value="Genomic_DNA"/>
</dbReference>
<evidence type="ECO:0000313" key="1">
    <source>
        <dbReference type="EMBL" id="MUG70617.1"/>
    </source>
</evidence>
<sequence length="215" mass="25120">MGGIQVHAFHKILVLSAHTDNIELGCGATVNKWINEGKEVHYLAFSAAEESVPYPFPKDQLRKEAFQSTAVLGINEQNIQVLKYPVRRFSEYRQHILDDMVKAKTQIQPDLIILPCLKDVHQDHQVVSMEGIRAFKNHSILAYELPWNLYSFKNMCYSLVDDVHKDHKYKTLQCYKTQENRPYFNKDFIYGLAKMRGVQVNYAYAECFEMVRWII</sequence>
<dbReference type="SUPFAM" id="SSF102588">
    <property type="entry name" value="LmbE-like"/>
    <property type="match status" value="1"/>
</dbReference>